<feature type="region of interest" description="Disordered" evidence="9">
    <location>
        <begin position="339"/>
        <end position="494"/>
    </location>
</feature>
<feature type="compositionally biased region" description="Polar residues" evidence="9">
    <location>
        <begin position="506"/>
        <end position="519"/>
    </location>
</feature>
<dbReference type="InterPro" id="IPR002472">
    <property type="entry name" value="Palm_thioest"/>
</dbReference>
<dbReference type="Gene3D" id="3.40.50.1820">
    <property type="entry name" value="alpha/beta hydrolase"/>
    <property type="match status" value="1"/>
</dbReference>
<protein>
    <recommendedName>
        <fullName evidence="3">Palmitoyl-protein thioesterase 1</fullName>
        <ecNumber evidence="2">3.1.2.22</ecNumber>
    </recommendedName>
    <alternativeName>
        <fullName evidence="8">Palmitoyl-protein hydrolase 1</fullName>
    </alternativeName>
</protein>
<dbReference type="SUPFAM" id="SSF53474">
    <property type="entry name" value="alpha/beta-Hydrolases"/>
    <property type="match status" value="1"/>
</dbReference>
<evidence type="ECO:0000256" key="7">
    <source>
        <dbReference type="ARBA" id="ARBA00023180"/>
    </source>
</evidence>
<dbReference type="InParanoid" id="A0A409YJ14"/>
<accession>A0A409YJ14</accession>
<dbReference type="AlphaFoldDB" id="A0A409YJ14"/>
<feature type="compositionally biased region" description="Polar residues" evidence="9">
    <location>
        <begin position="404"/>
        <end position="415"/>
    </location>
</feature>
<feature type="compositionally biased region" description="Basic and acidic residues" evidence="9">
    <location>
        <begin position="417"/>
        <end position="429"/>
    </location>
</feature>
<feature type="region of interest" description="Disordered" evidence="9">
    <location>
        <begin position="506"/>
        <end position="553"/>
    </location>
</feature>
<gene>
    <name evidence="11" type="ORF">CVT26_004920</name>
</gene>
<keyword evidence="6" id="KW-1015">Disulfide bond</keyword>
<dbReference type="PRINTS" id="PR00414">
    <property type="entry name" value="PPTHIESTRASE"/>
</dbReference>
<dbReference type="STRING" id="231916.A0A409YJ14"/>
<dbReference type="GO" id="GO:0008474">
    <property type="term" value="F:palmitoyl-(protein) hydrolase activity"/>
    <property type="evidence" value="ECO:0007669"/>
    <property type="project" value="UniProtKB-EC"/>
</dbReference>
<feature type="compositionally biased region" description="Polar residues" evidence="9">
    <location>
        <begin position="544"/>
        <end position="553"/>
    </location>
</feature>
<evidence type="ECO:0000256" key="9">
    <source>
        <dbReference type="SAM" id="MobiDB-lite"/>
    </source>
</evidence>
<dbReference type="PANTHER" id="PTHR11247">
    <property type="entry name" value="PALMITOYL-PROTEIN THIOESTERASE/DOLICHYLDIPHOSPHATASE 1"/>
    <property type="match status" value="1"/>
</dbReference>
<feature type="compositionally biased region" description="Low complexity" evidence="9">
    <location>
        <begin position="372"/>
        <end position="392"/>
    </location>
</feature>
<evidence type="ECO:0000256" key="2">
    <source>
        <dbReference type="ARBA" id="ARBA00012423"/>
    </source>
</evidence>
<dbReference type="InterPro" id="IPR029058">
    <property type="entry name" value="AB_hydrolase_fold"/>
</dbReference>
<keyword evidence="12" id="KW-1185">Reference proteome</keyword>
<evidence type="ECO:0000256" key="8">
    <source>
        <dbReference type="ARBA" id="ARBA00031934"/>
    </source>
</evidence>
<evidence type="ECO:0000313" key="12">
    <source>
        <dbReference type="Proteomes" id="UP000284706"/>
    </source>
</evidence>
<reference evidence="11 12" key="1">
    <citation type="journal article" date="2018" name="Evol. Lett.">
        <title>Horizontal gene cluster transfer increased hallucinogenic mushroom diversity.</title>
        <authorList>
            <person name="Reynolds H.T."/>
            <person name="Vijayakumar V."/>
            <person name="Gluck-Thaler E."/>
            <person name="Korotkin H.B."/>
            <person name="Matheny P.B."/>
            <person name="Slot J.C."/>
        </authorList>
    </citation>
    <scope>NUCLEOTIDE SEQUENCE [LARGE SCALE GENOMIC DNA]</scope>
    <source>
        <strain evidence="11 12">SRW20</strain>
    </source>
</reference>
<name>A0A409YJ14_9AGAR</name>
<proteinExistence type="inferred from homology"/>
<dbReference type="FunFam" id="3.40.50.1820:FF:000107">
    <property type="entry name" value="Palmitoyl-protein thioesterase 1"/>
    <property type="match status" value="1"/>
</dbReference>
<dbReference type="PANTHER" id="PTHR11247:SF8">
    <property type="entry name" value="PALMITOYL-PROTEIN THIOESTERASE 1"/>
    <property type="match status" value="1"/>
</dbReference>
<keyword evidence="5" id="KW-0378">Hydrolase</keyword>
<evidence type="ECO:0000256" key="3">
    <source>
        <dbReference type="ARBA" id="ARBA00014212"/>
    </source>
</evidence>
<keyword evidence="7" id="KW-0325">Glycoprotein</keyword>
<feature type="signal peptide" evidence="10">
    <location>
        <begin position="1"/>
        <end position="24"/>
    </location>
</feature>
<evidence type="ECO:0000256" key="1">
    <source>
        <dbReference type="ARBA" id="ARBA00010758"/>
    </source>
</evidence>
<keyword evidence="4 10" id="KW-0732">Signal</keyword>
<organism evidence="11 12">
    <name type="scientific">Gymnopilus dilepis</name>
    <dbReference type="NCBI Taxonomy" id="231916"/>
    <lineage>
        <taxon>Eukaryota</taxon>
        <taxon>Fungi</taxon>
        <taxon>Dikarya</taxon>
        <taxon>Basidiomycota</taxon>
        <taxon>Agaricomycotina</taxon>
        <taxon>Agaricomycetes</taxon>
        <taxon>Agaricomycetidae</taxon>
        <taxon>Agaricales</taxon>
        <taxon>Agaricineae</taxon>
        <taxon>Hymenogastraceae</taxon>
        <taxon>Gymnopilus</taxon>
    </lineage>
</organism>
<dbReference type="EC" id="3.1.2.22" evidence="2"/>
<feature type="compositionally biased region" description="Low complexity" evidence="9">
    <location>
        <begin position="350"/>
        <end position="363"/>
    </location>
</feature>
<evidence type="ECO:0000256" key="4">
    <source>
        <dbReference type="ARBA" id="ARBA00022729"/>
    </source>
</evidence>
<dbReference type="EMBL" id="NHYE01000796">
    <property type="protein sequence ID" value="PPR02976.1"/>
    <property type="molecule type" value="Genomic_DNA"/>
</dbReference>
<evidence type="ECO:0000256" key="6">
    <source>
        <dbReference type="ARBA" id="ARBA00023157"/>
    </source>
</evidence>
<feature type="chain" id="PRO_5019374855" description="Palmitoyl-protein thioesterase 1" evidence="10">
    <location>
        <begin position="25"/>
        <end position="601"/>
    </location>
</feature>
<sequence>MLLALRLSMNIILPVVFFLAAALASSPRPLVIWHGLGDSHSSPGMLQFASMVQKVHPGMFVHLVYIEEDLDKDRQAGFYGNVNEQVALVADQLAAIPELEEGFDAMGFSQGGQFLRAYIERYNSPPVNNLITFGSQHMGISDIPACKRYDFLCQVARRTAKQAVYGEWAQQNLVQAQYYRDPTNYETYLVANKFLTDINNEIPPSRNETYARNLASLKNLVLVLFTEDKTVIPKESSWFGAEPVTEDNAHFWQIPFGIFRRAHSSGEAIPMRLQPIYLEDWIGLKELDERNGITFETCKDYVRALYSAGSSERSLSQIASGPSRLPDFSQLVDVTLNDMPVSESSDPRQTASRSSTPSTVTRSENPAEKLRALLSRLPPASPPAQRRPLSPQDPSERESDYDMSESSHATRSVAQESLKDLFSKARREPNSTPQKSRPRRNSVDNSEVDASPANNRSRTDRKGKRRSLSDDEVEQNNDSPPRRLSRSRATPTPVTMEFLKERFDISQSSPASICGSNGSPKDDSSNETATILLDLSSSPPSPPMATSTPQQSLSISVNERFQSNLLDDDTDMQNAIEGLESYADRSLGHPSKIKHALVDAT</sequence>
<evidence type="ECO:0000256" key="5">
    <source>
        <dbReference type="ARBA" id="ARBA00022801"/>
    </source>
</evidence>
<dbReference type="Pfam" id="PF02089">
    <property type="entry name" value="Palm_thioest"/>
    <property type="match status" value="1"/>
</dbReference>
<comment type="caution">
    <text evidence="11">The sequence shown here is derived from an EMBL/GenBank/DDBJ whole genome shotgun (WGS) entry which is preliminary data.</text>
</comment>
<evidence type="ECO:0000256" key="10">
    <source>
        <dbReference type="SAM" id="SignalP"/>
    </source>
</evidence>
<dbReference type="OrthoDB" id="10263094at2759"/>
<comment type="similarity">
    <text evidence="1">Belongs to the palmitoyl-protein thioesterase family.</text>
</comment>
<dbReference type="Proteomes" id="UP000284706">
    <property type="component" value="Unassembled WGS sequence"/>
</dbReference>
<evidence type="ECO:0000313" key="11">
    <source>
        <dbReference type="EMBL" id="PPR02976.1"/>
    </source>
</evidence>